<proteinExistence type="predicted"/>
<dbReference type="Pfam" id="PF13411">
    <property type="entry name" value="MerR_1"/>
    <property type="match status" value="1"/>
</dbReference>
<name>A0A8J6PFW3_9FIRM</name>
<dbReference type="AlphaFoldDB" id="A0A8J6PFW3"/>
<organism evidence="2 3">
    <name type="scientific">Massiliimalia timonensis</name>
    <dbReference type="NCBI Taxonomy" id="1987501"/>
    <lineage>
        <taxon>Bacteria</taxon>
        <taxon>Bacillati</taxon>
        <taxon>Bacillota</taxon>
        <taxon>Clostridia</taxon>
        <taxon>Eubacteriales</taxon>
        <taxon>Oscillospiraceae</taxon>
        <taxon>Massiliimalia</taxon>
    </lineage>
</organism>
<accession>A0A8J6PFW3</accession>
<gene>
    <name evidence="2" type="ORF">H8702_08235</name>
</gene>
<protein>
    <submittedName>
        <fullName evidence="2">MerR family transcriptional regulator</fullName>
    </submittedName>
</protein>
<reference evidence="2" key="1">
    <citation type="submission" date="2020-08" db="EMBL/GenBank/DDBJ databases">
        <title>Genome public.</title>
        <authorList>
            <person name="Liu C."/>
            <person name="Sun Q."/>
        </authorList>
    </citation>
    <scope>NUCLEOTIDE SEQUENCE</scope>
    <source>
        <strain evidence="2">NSJ-15</strain>
    </source>
</reference>
<dbReference type="Proteomes" id="UP000632659">
    <property type="component" value="Unassembled WGS sequence"/>
</dbReference>
<sequence length="40" mass="4822">MCYTKVKEGENYYTIGEVAKMVEMTREPLRHYDRIELVQP</sequence>
<dbReference type="GO" id="GO:0006355">
    <property type="term" value="P:regulation of DNA-templated transcription"/>
    <property type="evidence" value="ECO:0007669"/>
    <property type="project" value="InterPro"/>
</dbReference>
<evidence type="ECO:0000313" key="3">
    <source>
        <dbReference type="Proteomes" id="UP000632659"/>
    </source>
</evidence>
<dbReference type="GO" id="GO:0003677">
    <property type="term" value="F:DNA binding"/>
    <property type="evidence" value="ECO:0007669"/>
    <property type="project" value="InterPro"/>
</dbReference>
<dbReference type="InterPro" id="IPR009061">
    <property type="entry name" value="DNA-bd_dom_put_sf"/>
</dbReference>
<evidence type="ECO:0000313" key="2">
    <source>
        <dbReference type="EMBL" id="MBC8611102.1"/>
    </source>
</evidence>
<feature type="domain" description="HTH merR-type" evidence="1">
    <location>
        <begin position="12"/>
        <end position="40"/>
    </location>
</feature>
<evidence type="ECO:0000259" key="1">
    <source>
        <dbReference type="PROSITE" id="PS50937"/>
    </source>
</evidence>
<dbReference type="InterPro" id="IPR000551">
    <property type="entry name" value="MerR-type_HTH_dom"/>
</dbReference>
<dbReference type="Gene3D" id="1.10.1660.10">
    <property type="match status" value="1"/>
</dbReference>
<dbReference type="EMBL" id="JACRTL010000004">
    <property type="protein sequence ID" value="MBC8611102.1"/>
    <property type="molecule type" value="Genomic_DNA"/>
</dbReference>
<keyword evidence="3" id="KW-1185">Reference proteome</keyword>
<comment type="caution">
    <text evidence="2">The sequence shown here is derived from an EMBL/GenBank/DDBJ whole genome shotgun (WGS) entry which is preliminary data.</text>
</comment>
<dbReference type="PROSITE" id="PS50937">
    <property type="entry name" value="HTH_MERR_2"/>
    <property type="match status" value="1"/>
</dbReference>
<dbReference type="RefSeq" id="WP_154825670.1">
    <property type="nucleotide sequence ID" value="NZ_JACRTL010000004.1"/>
</dbReference>
<dbReference type="SUPFAM" id="SSF46955">
    <property type="entry name" value="Putative DNA-binding domain"/>
    <property type="match status" value="1"/>
</dbReference>